<proteinExistence type="inferred from homology"/>
<name>A0ABQ7EIU6_BRACR</name>
<dbReference type="Proteomes" id="UP000266723">
    <property type="component" value="Unassembled WGS sequence"/>
</dbReference>
<sequence length="409" mass="45886">MQAKINSFFKPSSSPSPSPIADVSATTPEADDGLAVWEKNRNVIVNTYERRSATVNRSEVLKECIGKPLRKGSSFGSKNLSKKRSYTQFHLELGQSDFLLRHCSECGATYAPGDELDEKSHQSFHKDYMYGIPFKGWQNERVFASPSFNKNRIVMVLLETDSPAHRNKVQEIMKMMEVELGEGWILHKRCKVYLYVSSQRISGCLVAEPIKEAFKIKAPLEDEKRLKKESSSLPPSTSIQFGNIVLQRQVSKRCRESAGKLDNGAIVCEEEGKPAVCGIRAIWVSPSNRRNGLATRLLDTARESFSSGCVLEKSQLAFSEPSCLGRAFGSNYFGTCSLLVYKAQLRSKSGKQSNSLPIETSNQPSDTTQEQYLVSLLDFRAAMELNPSQLGEDWPLLRERLLMRSFEEV</sequence>
<accession>A0ABQ7EIU6</accession>
<protein>
    <recommendedName>
        <fullName evidence="15">N-acetyltransferase domain-containing protein</fullName>
    </recommendedName>
</protein>
<reference evidence="13 14" key="1">
    <citation type="journal article" date="2020" name="BMC Genomics">
        <title>Intraspecific diversification of the crop wild relative Brassica cretica Lam. using demographic model selection.</title>
        <authorList>
            <person name="Kioukis A."/>
            <person name="Michalopoulou V.A."/>
            <person name="Briers L."/>
            <person name="Pirintsos S."/>
            <person name="Studholme D.J."/>
            <person name="Pavlidis P."/>
            <person name="Sarris P.F."/>
        </authorList>
    </citation>
    <scope>NUCLEOTIDE SEQUENCE [LARGE SCALE GENOMIC DNA]</scope>
    <source>
        <strain evidence="14">cv. PFS-1207/04</strain>
    </source>
</reference>
<dbReference type="InterPro" id="IPR028009">
    <property type="entry name" value="ESCO_Acetyltransf_dom"/>
</dbReference>
<evidence type="ECO:0000259" key="12">
    <source>
        <dbReference type="Pfam" id="PF13880"/>
    </source>
</evidence>
<evidence type="ECO:0000256" key="6">
    <source>
        <dbReference type="ARBA" id="ARBA00022833"/>
    </source>
</evidence>
<dbReference type="InterPro" id="IPR028005">
    <property type="entry name" value="AcTrfase_ESCO_Znf_dom"/>
</dbReference>
<feature type="domain" description="N-acetyltransferase ESCO acetyl-transferase" evidence="12">
    <location>
        <begin position="274"/>
        <end position="341"/>
    </location>
</feature>
<comment type="subcellular location">
    <subcellularLocation>
        <location evidence="1">Nucleus</location>
    </subcellularLocation>
</comment>
<evidence type="ECO:0000256" key="10">
    <source>
        <dbReference type="SAM" id="MobiDB-lite"/>
    </source>
</evidence>
<evidence type="ECO:0000256" key="9">
    <source>
        <dbReference type="ARBA" id="ARBA00023315"/>
    </source>
</evidence>
<dbReference type="PANTHER" id="PTHR45884:SF2">
    <property type="entry name" value="N-ACETYLTRANSFERASE ECO"/>
    <property type="match status" value="1"/>
</dbReference>
<dbReference type="Pfam" id="PF13880">
    <property type="entry name" value="Acetyltransf_13"/>
    <property type="match status" value="1"/>
</dbReference>
<keyword evidence="9" id="KW-0012">Acyltransferase</keyword>
<evidence type="ECO:0000256" key="7">
    <source>
        <dbReference type="ARBA" id="ARBA00023242"/>
    </source>
</evidence>
<keyword evidence="3" id="KW-0808">Transferase</keyword>
<organism evidence="13 14">
    <name type="scientific">Brassica cretica</name>
    <name type="common">Mustard</name>
    <dbReference type="NCBI Taxonomy" id="69181"/>
    <lineage>
        <taxon>Eukaryota</taxon>
        <taxon>Viridiplantae</taxon>
        <taxon>Streptophyta</taxon>
        <taxon>Embryophyta</taxon>
        <taxon>Tracheophyta</taxon>
        <taxon>Spermatophyta</taxon>
        <taxon>Magnoliopsida</taxon>
        <taxon>eudicotyledons</taxon>
        <taxon>Gunneridae</taxon>
        <taxon>Pentapetalae</taxon>
        <taxon>rosids</taxon>
        <taxon>malvids</taxon>
        <taxon>Brassicales</taxon>
        <taxon>Brassicaceae</taxon>
        <taxon>Brassiceae</taxon>
        <taxon>Brassica</taxon>
    </lineage>
</organism>
<evidence type="ECO:0000256" key="1">
    <source>
        <dbReference type="ARBA" id="ARBA00004123"/>
    </source>
</evidence>
<evidence type="ECO:0008006" key="15">
    <source>
        <dbReference type="Google" id="ProtNLM"/>
    </source>
</evidence>
<evidence type="ECO:0000256" key="3">
    <source>
        <dbReference type="ARBA" id="ARBA00022679"/>
    </source>
</evidence>
<feature type="region of interest" description="Disordered" evidence="10">
    <location>
        <begin position="1"/>
        <end position="27"/>
    </location>
</feature>
<evidence type="ECO:0000259" key="11">
    <source>
        <dbReference type="Pfam" id="PF13878"/>
    </source>
</evidence>
<keyword evidence="7" id="KW-0539">Nucleus</keyword>
<dbReference type="Pfam" id="PF13878">
    <property type="entry name" value="zf-C2H2_3"/>
    <property type="match status" value="1"/>
</dbReference>
<dbReference type="CDD" id="cd04301">
    <property type="entry name" value="NAT_SF"/>
    <property type="match status" value="1"/>
</dbReference>
<feature type="domain" description="N-acetyltransferase ESCO zinc-finger" evidence="11">
    <location>
        <begin position="88"/>
        <end position="126"/>
    </location>
</feature>
<dbReference type="EMBL" id="QGKV02000299">
    <property type="protein sequence ID" value="KAF3597118.1"/>
    <property type="molecule type" value="Genomic_DNA"/>
</dbReference>
<keyword evidence="14" id="KW-1185">Reference proteome</keyword>
<gene>
    <name evidence="13" type="ORF">DY000_02027707</name>
</gene>
<dbReference type="PANTHER" id="PTHR45884">
    <property type="entry name" value="N-ACETYLTRANSFERASE ECO"/>
    <property type="match status" value="1"/>
</dbReference>
<keyword evidence="6" id="KW-0862">Zinc</keyword>
<evidence type="ECO:0000313" key="13">
    <source>
        <dbReference type="EMBL" id="KAF3597118.1"/>
    </source>
</evidence>
<keyword evidence="8" id="KW-0131">Cell cycle</keyword>
<comment type="caution">
    <text evidence="13">The sequence shown here is derived from an EMBL/GenBank/DDBJ whole genome shotgun (WGS) entry which is preliminary data.</text>
</comment>
<evidence type="ECO:0000256" key="2">
    <source>
        <dbReference type="ARBA" id="ARBA00005816"/>
    </source>
</evidence>
<keyword evidence="5" id="KW-0863">Zinc-finger</keyword>
<comment type="similarity">
    <text evidence="2">Belongs to the acetyltransferase family. ECO subfamily.</text>
</comment>
<evidence type="ECO:0000256" key="8">
    <source>
        <dbReference type="ARBA" id="ARBA00023306"/>
    </source>
</evidence>
<keyword evidence="4" id="KW-0479">Metal-binding</keyword>
<evidence type="ECO:0000313" key="14">
    <source>
        <dbReference type="Proteomes" id="UP000266723"/>
    </source>
</evidence>
<evidence type="ECO:0000256" key="4">
    <source>
        <dbReference type="ARBA" id="ARBA00022723"/>
    </source>
</evidence>
<dbReference type="Gene3D" id="3.40.630.30">
    <property type="match status" value="1"/>
</dbReference>
<evidence type="ECO:0000256" key="5">
    <source>
        <dbReference type="ARBA" id="ARBA00022771"/>
    </source>
</evidence>